<dbReference type="AlphaFoldDB" id="A0A915Q4J1"/>
<accession>A0A915Q4J1</accession>
<organism evidence="2 3">
    <name type="scientific">Setaria digitata</name>
    <dbReference type="NCBI Taxonomy" id="48799"/>
    <lineage>
        <taxon>Eukaryota</taxon>
        <taxon>Metazoa</taxon>
        <taxon>Ecdysozoa</taxon>
        <taxon>Nematoda</taxon>
        <taxon>Chromadorea</taxon>
        <taxon>Rhabditida</taxon>
        <taxon>Spirurina</taxon>
        <taxon>Spiruromorpha</taxon>
        <taxon>Filarioidea</taxon>
        <taxon>Setariidae</taxon>
        <taxon>Setaria</taxon>
    </lineage>
</organism>
<keyword evidence="1" id="KW-0472">Membrane</keyword>
<keyword evidence="1" id="KW-1133">Transmembrane helix</keyword>
<proteinExistence type="predicted"/>
<evidence type="ECO:0000256" key="1">
    <source>
        <dbReference type="SAM" id="Phobius"/>
    </source>
</evidence>
<dbReference type="WBParaSite" id="sdigi.contig567.g9029.t1">
    <property type="protein sequence ID" value="sdigi.contig567.g9029.t1"/>
    <property type="gene ID" value="sdigi.contig567.g9029"/>
</dbReference>
<reference evidence="3" key="1">
    <citation type="submission" date="2022-11" db="UniProtKB">
        <authorList>
            <consortium name="WormBaseParasite"/>
        </authorList>
    </citation>
    <scope>IDENTIFICATION</scope>
</reference>
<dbReference type="Proteomes" id="UP000887581">
    <property type="component" value="Unplaced"/>
</dbReference>
<feature type="transmembrane region" description="Helical" evidence="1">
    <location>
        <begin position="45"/>
        <end position="68"/>
    </location>
</feature>
<evidence type="ECO:0000313" key="3">
    <source>
        <dbReference type="WBParaSite" id="sdigi.contig567.g9029.t1"/>
    </source>
</evidence>
<protein>
    <submittedName>
        <fullName evidence="3">Uncharacterized protein</fullName>
    </submittedName>
</protein>
<keyword evidence="2" id="KW-1185">Reference proteome</keyword>
<keyword evidence="1" id="KW-0812">Transmembrane</keyword>
<sequence length="194" mass="22713">MHAHASLQHLLIATTTTNKLNRNEMDAKSCSGSCQSQHISKTVEIILVLIAFLIVFAIVIIVVSRYYSRKSQIIKTQKQVQLFDELMRKTKEKHKIMQQLRGQQKYNETSIEIESPVKSRESFKRIIPNTEIHQSTDEYGRNIIRIQIPRSILYEDAIEIKKFDESDEEEDECPDIRNEFDEHLNEQTLDSIHK</sequence>
<name>A0A915Q4J1_9BILA</name>
<evidence type="ECO:0000313" key="2">
    <source>
        <dbReference type="Proteomes" id="UP000887581"/>
    </source>
</evidence>